<accession>A0ABW1QEE7</accession>
<evidence type="ECO:0000313" key="3">
    <source>
        <dbReference type="Proteomes" id="UP001596244"/>
    </source>
</evidence>
<organism evidence="2 3">
    <name type="scientific">Corynebacterium nasicanis</name>
    <dbReference type="NCBI Taxonomy" id="1448267"/>
    <lineage>
        <taxon>Bacteria</taxon>
        <taxon>Bacillati</taxon>
        <taxon>Actinomycetota</taxon>
        <taxon>Actinomycetes</taxon>
        <taxon>Mycobacteriales</taxon>
        <taxon>Corynebacteriaceae</taxon>
        <taxon>Corynebacterium</taxon>
    </lineage>
</organism>
<dbReference type="RefSeq" id="WP_377001678.1">
    <property type="nucleotide sequence ID" value="NZ_JBHSQE010000009.1"/>
</dbReference>
<reference evidence="3" key="1">
    <citation type="journal article" date="2019" name="Int. J. Syst. Evol. Microbiol.">
        <title>The Global Catalogue of Microorganisms (GCM) 10K type strain sequencing project: providing services to taxonomists for standard genome sequencing and annotation.</title>
        <authorList>
            <consortium name="The Broad Institute Genomics Platform"/>
            <consortium name="The Broad Institute Genome Sequencing Center for Infectious Disease"/>
            <person name="Wu L."/>
            <person name="Ma J."/>
        </authorList>
    </citation>
    <scope>NUCLEOTIDE SEQUENCE [LARGE SCALE GENOMIC DNA]</scope>
    <source>
        <strain evidence="3">CCUG 51943</strain>
    </source>
</reference>
<comment type="caution">
    <text evidence="2">The sequence shown here is derived from an EMBL/GenBank/DDBJ whole genome shotgun (WGS) entry which is preliminary data.</text>
</comment>
<name>A0ABW1QEE7_9CORY</name>
<gene>
    <name evidence="2" type="ORF">ACFPUZ_09500</name>
</gene>
<dbReference type="EMBL" id="JBHSQE010000009">
    <property type="protein sequence ID" value="MFC6147039.1"/>
    <property type="molecule type" value="Genomic_DNA"/>
</dbReference>
<keyword evidence="3" id="KW-1185">Reference proteome</keyword>
<evidence type="ECO:0000313" key="2">
    <source>
        <dbReference type="EMBL" id="MFC6147039.1"/>
    </source>
</evidence>
<protein>
    <submittedName>
        <fullName evidence="2">Uncharacterized protein</fullName>
    </submittedName>
</protein>
<evidence type="ECO:0000256" key="1">
    <source>
        <dbReference type="SAM" id="MobiDB-lite"/>
    </source>
</evidence>
<sequence>MTSPLEQAILDAVGGTENAENHPPQEAAVPEGNSHDDLIEKLLGGNA</sequence>
<feature type="region of interest" description="Disordered" evidence="1">
    <location>
        <begin position="14"/>
        <end position="35"/>
    </location>
</feature>
<dbReference type="Proteomes" id="UP001596244">
    <property type="component" value="Unassembled WGS sequence"/>
</dbReference>
<proteinExistence type="predicted"/>